<feature type="domain" description="F-box" evidence="1">
    <location>
        <begin position="29"/>
        <end position="75"/>
    </location>
</feature>
<evidence type="ECO:0000313" key="3">
    <source>
        <dbReference type="RefSeq" id="XP_017308163.1"/>
    </source>
</evidence>
<dbReference type="Gene3D" id="1.20.1280.50">
    <property type="match status" value="1"/>
</dbReference>
<evidence type="ECO:0000259" key="1">
    <source>
        <dbReference type="PROSITE" id="PS50181"/>
    </source>
</evidence>
<dbReference type="OrthoDB" id="3219396at2759"/>
<reference evidence="3" key="2">
    <citation type="submission" date="2025-08" db="UniProtKB">
        <authorList>
            <consortium name="RefSeq"/>
        </authorList>
    </citation>
    <scope>IDENTIFICATION</scope>
    <source>
        <tissue evidence="3">Blood</tissue>
    </source>
</reference>
<dbReference type="CTD" id="201456"/>
<dbReference type="SUPFAM" id="SSF81383">
    <property type="entry name" value="F-box domain"/>
    <property type="match status" value="1"/>
</dbReference>
<name>A0A2D0PNJ0_ICTPU</name>
<gene>
    <name evidence="3" type="primary">fbxo15</name>
</gene>
<dbReference type="PROSITE" id="PS50181">
    <property type="entry name" value="FBOX"/>
    <property type="match status" value="1"/>
</dbReference>
<dbReference type="PANTHER" id="PTHR46731:SF1">
    <property type="entry name" value="F-BOX ONLY PROTEIN 15"/>
    <property type="match status" value="1"/>
</dbReference>
<dbReference type="OMA" id="YIMEHID"/>
<dbReference type="CDD" id="cd22093">
    <property type="entry name" value="F-box_FBXO15"/>
    <property type="match status" value="1"/>
</dbReference>
<dbReference type="InterPro" id="IPR001810">
    <property type="entry name" value="F-box_dom"/>
</dbReference>
<dbReference type="GeneID" id="108256116"/>
<dbReference type="STRING" id="7998.ENSIPUP00000011190"/>
<dbReference type="GO" id="GO:0019005">
    <property type="term" value="C:SCF ubiquitin ligase complex"/>
    <property type="evidence" value="ECO:0007669"/>
    <property type="project" value="TreeGrafter"/>
</dbReference>
<proteinExistence type="predicted"/>
<organism evidence="2 3">
    <name type="scientific">Ictalurus punctatus</name>
    <name type="common">Channel catfish</name>
    <name type="synonym">Silurus punctatus</name>
    <dbReference type="NCBI Taxonomy" id="7998"/>
    <lineage>
        <taxon>Eukaryota</taxon>
        <taxon>Metazoa</taxon>
        <taxon>Chordata</taxon>
        <taxon>Craniata</taxon>
        <taxon>Vertebrata</taxon>
        <taxon>Euteleostomi</taxon>
        <taxon>Actinopterygii</taxon>
        <taxon>Neopterygii</taxon>
        <taxon>Teleostei</taxon>
        <taxon>Ostariophysi</taxon>
        <taxon>Siluriformes</taxon>
        <taxon>Ictaluridae</taxon>
        <taxon>Ictalurus</taxon>
    </lineage>
</organism>
<dbReference type="Pfam" id="PF12937">
    <property type="entry name" value="F-box-like"/>
    <property type="match status" value="1"/>
</dbReference>
<dbReference type="RefSeq" id="XP_017308163.1">
    <property type="nucleotide sequence ID" value="XM_017452674.3"/>
</dbReference>
<dbReference type="PANTHER" id="PTHR46731">
    <property type="entry name" value="F-BOX ONLY PROTEIN 15"/>
    <property type="match status" value="1"/>
</dbReference>
<dbReference type="Proteomes" id="UP000221080">
    <property type="component" value="Chromosome 23"/>
</dbReference>
<keyword evidence="2" id="KW-1185">Reference proteome</keyword>
<dbReference type="KEGG" id="ipu:108256116"/>
<dbReference type="InterPro" id="IPR036047">
    <property type="entry name" value="F-box-like_dom_sf"/>
</dbReference>
<accession>A0A2D0PNJ0</accession>
<reference evidence="2" key="1">
    <citation type="journal article" date="2016" name="Nat. Commun.">
        <title>The channel catfish genome sequence provides insights into the evolution of scale formation in teleosts.</title>
        <authorList>
            <person name="Liu Z."/>
            <person name="Liu S."/>
            <person name="Yao J."/>
            <person name="Bao L."/>
            <person name="Zhang J."/>
            <person name="Li Y."/>
            <person name="Jiang C."/>
            <person name="Sun L."/>
            <person name="Wang R."/>
            <person name="Zhang Y."/>
            <person name="Zhou T."/>
            <person name="Zeng Q."/>
            <person name="Fu Q."/>
            <person name="Gao S."/>
            <person name="Li N."/>
            <person name="Koren S."/>
            <person name="Jiang Y."/>
            <person name="Zimin A."/>
            <person name="Xu P."/>
            <person name="Phillippy A.M."/>
            <person name="Geng X."/>
            <person name="Song L."/>
            <person name="Sun F."/>
            <person name="Li C."/>
            <person name="Wang X."/>
            <person name="Chen A."/>
            <person name="Jin Y."/>
            <person name="Yuan Z."/>
            <person name="Yang Y."/>
            <person name="Tan S."/>
            <person name="Peatman E."/>
            <person name="Lu J."/>
            <person name="Qin Z."/>
            <person name="Dunham R."/>
            <person name="Li Z."/>
            <person name="Sonstegard T."/>
            <person name="Feng J."/>
            <person name="Danzmann R.G."/>
            <person name="Schroeder S."/>
            <person name="Scheffler B."/>
            <person name="Duke M.V."/>
            <person name="Ballard L."/>
            <person name="Kucuktas H."/>
            <person name="Kaltenboeck L."/>
            <person name="Liu H."/>
            <person name="Armbruster J."/>
            <person name="Xie Y."/>
            <person name="Kirby M.L."/>
            <person name="Tian Y."/>
            <person name="Flanagan M.E."/>
            <person name="Mu W."/>
            <person name="Waldbieser G.C."/>
        </authorList>
    </citation>
    <scope>NUCLEOTIDE SEQUENCE [LARGE SCALE GENOMIC DNA]</scope>
    <source>
        <strain evidence="2">SDA103</strain>
    </source>
</reference>
<evidence type="ECO:0000313" key="2">
    <source>
        <dbReference type="Proteomes" id="UP000221080"/>
    </source>
</evidence>
<sequence>MNSQRLKRIMVYRSSTCLKPSPKSVRSSTNYIERMPPEVTEKIISYLDAESLFCLGFVNKHFHELAENNTMWYHFYTCQRAKTKTSRLIKDVTDGVDMASIQEKPKGYWRRVFFKELASRNGSWKRKLKSIHSYTGLPIRTVEILRSLGVMWEITVKEARGHENRIKHSHVYFGQASLTVGWSSGNWPILDKPTTLELHGVMLVPINCPVTYRPGWRSLLRKFIVKKDGGKLCSSDRVISLLYIEKGVTVGVWQKQQEIAFVLVNLHYHRLVERNLLGSSTTPYESTDMQAHFDDIDPVYGLHGYSVHLELHNTVESIASVNFSQLFCRKDQIADGYIPLQVISKDSRSRQTPLCGKTSLPWRTEVLQGRIEHCCILTLTVLAEAQTPFWCVSDPVAITKSNHEEVSYDCKGESFFMEYQDSDGKLEIELEWMEEQKQFVMVNLILFLSIGKVNRHFRRDY</sequence>
<protein>
    <submittedName>
        <fullName evidence="3">F-box only protein 15 isoform X1</fullName>
    </submittedName>
</protein>
<dbReference type="AlphaFoldDB" id="A0A2D0PNJ0"/>
<dbReference type="SMART" id="SM00256">
    <property type="entry name" value="FBOX"/>
    <property type="match status" value="1"/>
</dbReference>